<evidence type="ECO:0000313" key="4">
    <source>
        <dbReference type="Proteomes" id="UP000464954"/>
    </source>
</evidence>
<dbReference type="PROSITE" id="PS50943">
    <property type="entry name" value="HTH_CROC1"/>
    <property type="match status" value="1"/>
</dbReference>
<dbReference type="Gene3D" id="1.10.260.40">
    <property type="entry name" value="lambda repressor-like DNA-binding domains"/>
    <property type="match status" value="1"/>
</dbReference>
<dbReference type="AlphaFoldDB" id="A0A6P1M5B3"/>
<dbReference type="InterPro" id="IPR010982">
    <property type="entry name" value="Lambda_DNA-bd_dom_sf"/>
</dbReference>
<keyword evidence="4" id="KW-1185">Reference proteome</keyword>
<accession>A0A6P1M5B3</accession>
<sequence length="148" mass="16618">MANVMKELKAEISRIARSEIKSALSPIKSVNAAQRKYIADLRRQLGDLEKENKQLARQLEKLGAAVPQPEPEEDAGRAWITAAGIRSMRKRLKLSQKAFAELAGVSLPTVANWESSKNKGNKLNIRRKEVFDRLQEIKGMGVRDLPQE</sequence>
<evidence type="ECO:0000259" key="2">
    <source>
        <dbReference type="PROSITE" id="PS50943"/>
    </source>
</evidence>
<dbReference type="CDD" id="cd00093">
    <property type="entry name" value="HTH_XRE"/>
    <property type="match status" value="1"/>
</dbReference>
<name>A0A6P1M5B3_9BACT</name>
<dbReference type="SMART" id="SM00530">
    <property type="entry name" value="HTH_XRE"/>
    <property type="match status" value="1"/>
</dbReference>
<reference evidence="3 4" key="1">
    <citation type="submission" date="2020-01" db="EMBL/GenBank/DDBJ databases">
        <title>Ponticoccus aerotolerans gen. nov., sp. nov., an anaerobic bacterium and proposal of Ponticoccusceae fam. nov., Ponticoccusles ord. nov. and Ponticoccuse classis nov. in the phylum Kiritimatiellaeota.</title>
        <authorList>
            <person name="Zhou L.Y."/>
            <person name="Du Z.J."/>
        </authorList>
    </citation>
    <scope>NUCLEOTIDE SEQUENCE [LARGE SCALE GENOMIC DNA]</scope>
    <source>
        <strain evidence="3 4">S-5007</strain>
    </source>
</reference>
<keyword evidence="1" id="KW-0175">Coiled coil</keyword>
<gene>
    <name evidence="3" type="ORF">GT409_01530</name>
</gene>
<protein>
    <submittedName>
        <fullName evidence="3">Helix-turn-helix domain-containing protein</fullName>
    </submittedName>
</protein>
<proteinExistence type="predicted"/>
<dbReference type="SUPFAM" id="SSF47413">
    <property type="entry name" value="lambda repressor-like DNA-binding domains"/>
    <property type="match status" value="1"/>
</dbReference>
<dbReference type="GO" id="GO:0003677">
    <property type="term" value="F:DNA binding"/>
    <property type="evidence" value="ECO:0007669"/>
    <property type="project" value="InterPro"/>
</dbReference>
<feature type="domain" description="HTH cro/C1-type" evidence="2">
    <location>
        <begin position="85"/>
        <end position="119"/>
    </location>
</feature>
<evidence type="ECO:0000256" key="1">
    <source>
        <dbReference type="SAM" id="Coils"/>
    </source>
</evidence>
<dbReference type="KEGG" id="taer:GT409_01530"/>
<dbReference type="Proteomes" id="UP000464954">
    <property type="component" value="Chromosome"/>
</dbReference>
<dbReference type="RefSeq" id="WP_160626241.1">
    <property type="nucleotide sequence ID" value="NZ_CP047593.1"/>
</dbReference>
<feature type="coiled-coil region" evidence="1">
    <location>
        <begin position="31"/>
        <end position="65"/>
    </location>
</feature>
<dbReference type="InterPro" id="IPR001387">
    <property type="entry name" value="Cro/C1-type_HTH"/>
</dbReference>
<dbReference type="Pfam" id="PF01381">
    <property type="entry name" value="HTH_3"/>
    <property type="match status" value="1"/>
</dbReference>
<dbReference type="EMBL" id="CP047593">
    <property type="protein sequence ID" value="QHI68183.1"/>
    <property type="molecule type" value="Genomic_DNA"/>
</dbReference>
<organism evidence="3 4">
    <name type="scientific">Tichowtungia aerotolerans</name>
    <dbReference type="NCBI Taxonomy" id="2697043"/>
    <lineage>
        <taxon>Bacteria</taxon>
        <taxon>Pseudomonadati</taxon>
        <taxon>Kiritimatiellota</taxon>
        <taxon>Tichowtungiia</taxon>
        <taxon>Tichowtungiales</taxon>
        <taxon>Tichowtungiaceae</taxon>
        <taxon>Tichowtungia</taxon>
    </lineage>
</organism>
<evidence type="ECO:0000313" key="3">
    <source>
        <dbReference type="EMBL" id="QHI68183.1"/>
    </source>
</evidence>